<dbReference type="GO" id="GO:0032259">
    <property type="term" value="P:methylation"/>
    <property type="evidence" value="ECO:0007669"/>
    <property type="project" value="UniProtKB-KW"/>
</dbReference>
<evidence type="ECO:0000313" key="3">
    <source>
        <dbReference type="EMBL" id="ABR47614.1"/>
    </source>
</evidence>
<evidence type="ECO:0000259" key="2">
    <source>
        <dbReference type="Pfam" id="PF13847"/>
    </source>
</evidence>
<dbReference type="OrthoDB" id="9791837at2"/>
<dbReference type="KEGG" id="amt:Amet_1414"/>
<dbReference type="PANTHER" id="PTHR43861">
    <property type="entry name" value="TRANS-ACONITATE 2-METHYLTRANSFERASE-RELATED"/>
    <property type="match status" value="1"/>
</dbReference>
<protein>
    <submittedName>
        <fullName evidence="3">Methyltransferase type 12</fullName>
    </submittedName>
</protein>
<feature type="domain" description="Methyltransferase" evidence="2">
    <location>
        <begin position="33"/>
        <end position="153"/>
    </location>
</feature>
<dbReference type="eggNOG" id="COG2226">
    <property type="taxonomic scope" value="Bacteria"/>
</dbReference>
<dbReference type="InterPro" id="IPR029063">
    <property type="entry name" value="SAM-dependent_MTases_sf"/>
</dbReference>
<dbReference type="InterPro" id="IPR025714">
    <property type="entry name" value="Methyltranfer_dom"/>
</dbReference>
<organism evidence="3 4">
    <name type="scientific">Alkaliphilus metalliredigens (strain QYMF)</name>
    <dbReference type="NCBI Taxonomy" id="293826"/>
    <lineage>
        <taxon>Bacteria</taxon>
        <taxon>Bacillati</taxon>
        <taxon>Bacillota</taxon>
        <taxon>Clostridia</taxon>
        <taxon>Peptostreptococcales</taxon>
        <taxon>Natronincolaceae</taxon>
        <taxon>Alkaliphilus</taxon>
    </lineage>
</organism>
<gene>
    <name evidence="3" type="ordered locus">Amet_1414</name>
</gene>
<accession>A6TN46</accession>
<dbReference type="Pfam" id="PF13847">
    <property type="entry name" value="Methyltransf_31"/>
    <property type="match status" value="1"/>
</dbReference>
<dbReference type="PANTHER" id="PTHR43861:SF3">
    <property type="entry name" value="PUTATIVE (AFU_ORTHOLOGUE AFUA_2G14390)-RELATED"/>
    <property type="match status" value="1"/>
</dbReference>
<dbReference type="GO" id="GO:0008168">
    <property type="term" value="F:methyltransferase activity"/>
    <property type="evidence" value="ECO:0007669"/>
    <property type="project" value="UniProtKB-KW"/>
</dbReference>
<dbReference type="STRING" id="293826.Amet_1414"/>
<dbReference type="Proteomes" id="UP000001572">
    <property type="component" value="Chromosome"/>
</dbReference>
<dbReference type="EMBL" id="CP000724">
    <property type="protein sequence ID" value="ABR47614.1"/>
    <property type="molecule type" value="Genomic_DNA"/>
</dbReference>
<name>A6TN46_ALKMQ</name>
<dbReference type="Gene3D" id="3.40.50.150">
    <property type="entry name" value="Vaccinia Virus protein VP39"/>
    <property type="match status" value="1"/>
</dbReference>
<keyword evidence="1 3" id="KW-0808">Transferase</keyword>
<dbReference type="HOGENOM" id="CLU_037990_1_2_9"/>
<dbReference type="SUPFAM" id="SSF53335">
    <property type="entry name" value="S-adenosyl-L-methionine-dependent methyltransferases"/>
    <property type="match status" value="1"/>
</dbReference>
<proteinExistence type="predicted"/>
<keyword evidence="3" id="KW-0489">Methyltransferase</keyword>
<keyword evidence="4" id="KW-1185">Reference proteome</keyword>
<dbReference type="AlphaFoldDB" id="A6TN46"/>
<evidence type="ECO:0000313" key="4">
    <source>
        <dbReference type="Proteomes" id="UP000001572"/>
    </source>
</evidence>
<reference evidence="4" key="1">
    <citation type="journal article" date="2016" name="Genome Announc.">
        <title>Complete genome sequence of Alkaliphilus metalliredigens strain QYMF, an alkaliphilic and metal-reducing bacterium isolated from borax-contaminated leachate ponds.</title>
        <authorList>
            <person name="Hwang C."/>
            <person name="Copeland A."/>
            <person name="Lucas S."/>
            <person name="Lapidus A."/>
            <person name="Barry K."/>
            <person name="Detter J.C."/>
            <person name="Glavina Del Rio T."/>
            <person name="Hammon N."/>
            <person name="Israni S."/>
            <person name="Dalin E."/>
            <person name="Tice H."/>
            <person name="Pitluck S."/>
            <person name="Chertkov O."/>
            <person name="Brettin T."/>
            <person name="Bruce D."/>
            <person name="Han C."/>
            <person name="Schmutz J."/>
            <person name="Larimer F."/>
            <person name="Land M.L."/>
            <person name="Hauser L."/>
            <person name="Kyrpides N."/>
            <person name="Mikhailova N."/>
            <person name="Ye Q."/>
            <person name="Zhou J."/>
            <person name="Richardson P."/>
            <person name="Fields M.W."/>
        </authorList>
    </citation>
    <scope>NUCLEOTIDE SEQUENCE [LARGE SCALE GENOMIC DNA]</scope>
    <source>
        <strain evidence="4">QYMF</strain>
    </source>
</reference>
<sequence>MNFDIEAVNWDSEKRIKRAEIIADEIIKSIEIKEQYIAMEFGCGTGLISFNLYDEFKHVVLVDTSKGMVDILNEKIQEAKIKNMTPLQREINDEVVFTNKFDVIYTSMALHHVVDVETTLKSLYKFMNNNGYLCIVELTEDDGSFHKLEENFNGHNGFNQNELKKMLGKIGFKDVKTNIFYNDNKIIGDLKINYSLFIMVARK</sequence>
<dbReference type="CDD" id="cd02440">
    <property type="entry name" value="AdoMet_MTases"/>
    <property type="match status" value="1"/>
</dbReference>
<evidence type="ECO:0000256" key="1">
    <source>
        <dbReference type="ARBA" id="ARBA00022679"/>
    </source>
</evidence>
<dbReference type="RefSeq" id="WP_012062655.1">
    <property type="nucleotide sequence ID" value="NC_009633.1"/>
</dbReference>